<name>A0A1L9S527_9EURO</name>
<dbReference type="Proteomes" id="UP000184188">
    <property type="component" value="Unassembled WGS sequence"/>
</dbReference>
<dbReference type="RefSeq" id="XP_022576789.1">
    <property type="nucleotide sequence ID" value="XM_022726932.1"/>
</dbReference>
<dbReference type="AlphaFoldDB" id="A0A1L9S527"/>
<gene>
    <name evidence="2" type="ORF">ASPZODRAFT_170242</name>
</gene>
<evidence type="ECO:0000313" key="3">
    <source>
        <dbReference type="Proteomes" id="UP000184188"/>
    </source>
</evidence>
<evidence type="ECO:0000313" key="2">
    <source>
        <dbReference type="EMBL" id="OJJ42279.1"/>
    </source>
</evidence>
<dbReference type="EMBL" id="KV878362">
    <property type="protein sequence ID" value="OJJ42279.1"/>
    <property type="molecule type" value="Genomic_DNA"/>
</dbReference>
<feature type="compositionally biased region" description="Polar residues" evidence="1">
    <location>
        <begin position="16"/>
        <end position="25"/>
    </location>
</feature>
<proteinExistence type="predicted"/>
<accession>A0A1L9S527</accession>
<protein>
    <submittedName>
        <fullName evidence="2">Uncharacterized protein</fullName>
    </submittedName>
</protein>
<feature type="compositionally biased region" description="Low complexity" evidence="1">
    <location>
        <begin position="41"/>
        <end position="52"/>
    </location>
</feature>
<dbReference type="VEuPathDB" id="FungiDB:ASPZODRAFT_170242"/>
<reference evidence="3" key="1">
    <citation type="journal article" date="2017" name="Genome Biol.">
        <title>Comparative genomics reveals high biological diversity and specific adaptations in the industrially and medically important fungal genus Aspergillus.</title>
        <authorList>
            <person name="de Vries R.P."/>
            <person name="Riley R."/>
            <person name="Wiebenga A."/>
            <person name="Aguilar-Osorio G."/>
            <person name="Amillis S."/>
            <person name="Uchima C.A."/>
            <person name="Anderluh G."/>
            <person name="Asadollahi M."/>
            <person name="Askin M."/>
            <person name="Barry K."/>
            <person name="Battaglia E."/>
            <person name="Bayram O."/>
            <person name="Benocci T."/>
            <person name="Braus-Stromeyer S.A."/>
            <person name="Caldana C."/>
            <person name="Canovas D."/>
            <person name="Cerqueira G.C."/>
            <person name="Chen F."/>
            <person name="Chen W."/>
            <person name="Choi C."/>
            <person name="Clum A."/>
            <person name="Dos Santos R.A."/>
            <person name="Damasio A.R."/>
            <person name="Diallinas G."/>
            <person name="Emri T."/>
            <person name="Fekete E."/>
            <person name="Flipphi M."/>
            <person name="Freyberg S."/>
            <person name="Gallo A."/>
            <person name="Gournas C."/>
            <person name="Habgood R."/>
            <person name="Hainaut M."/>
            <person name="Harispe M.L."/>
            <person name="Henrissat B."/>
            <person name="Hilden K.S."/>
            <person name="Hope R."/>
            <person name="Hossain A."/>
            <person name="Karabika E."/>
            <person name="Karaffa L."/>
            <person name="Karanyi Z."/>
            <person name="Krasevec N."/>
            <person name="Kuo A."/>
            <person name="Kusch H."/>
            <person name="LaButti K."/>
            <person name="Lagendijk E.L."/>
            <person name="Lapidus A."/>
            <person name="Levasseur A."/>
            <person name="Lindquist E."/>
            <person name="Lipzen A."/>
            <person name="Logrieco A.F."/>
            <person name="MacCabe A."/>
            <person name="Maekelae M.R."/>
            <person name="Malavazi I."/>
            <person name="Melin P."/>
            <person name="Meyer V."/>
            <person name="Mielnichuk N."/>
            <person name="Miskei M."/>
            <person name="Molnar A.P."/>
            <person name="Mule G."/>
            <person name="Ngan C.Y."/>
            <person name="Orejas M."/>
            <person name="Orosz E."/>
            <person name="Ouedraogo J.P."/>
            <person name="Overkamp K.M."/>
            <person name="Park H.-S."/>
            <person name="Perrone G."/>
            <person name="Piumi F."/>
            <person name="Punt P.J."/>
            <person name="Ram A.F."/>
            <person name="Ramon A."/>
            <person name="Rauscher S."/>
            <person name="Record E."/>
            <person name="Riano-Pachon D.M."/>
            <person name="Robert V."/>
            <person name="Roehrig J."/>
            <person name="Ruller R."/>
            <person name="Salamov A."/>
            <person name="Salih N.S."/>
            <person name="Samson R.A."/>
            <person name="Sandor E."/>
            <person name="Sanguinetti M."/>
            <person name="Schuetze T."/>
            <person name="Sepcic K."/>
            <person name="Shelest E."/>
            <person name="Sherlock G."/>
            <person name="Sophianopoulou V."/>
            <person name="Squina F.M."/>
            <person name="Sun H."/>
            <person name="Susca A."/>
            <person name="Todd R.B."/>
            <person name="Tsang A."/>
            <person name="Unkles S.E."/>
            <person name="van de Wiele N."/>
            <person name="van Rossen-Uffink D."/>
            <person name="Oliveira J.V."/>
            <person name="Vesth T.C."/>
            <person name="Visser J."/>
            <person name="Yu J.-H."/>
            <person name="Zhou M."/>
            <person name="Andersen M.R."/>
            <person name="Archer D.B."/>
            <person name="Baker S.E."/>
            <person name="Benoit I."/>
            <person name="Brakhage A.A."/>
            <person name="Braus G.H."/>
            <person name="Fischer R."/>
            <person name="Frisvad J.C."/>
            <person name="Goldman G.H."/>
            <person name="Houbraken J."/>
            <person name="Oakley B."/>
            <person name="Pocsi I."/>
            <person name="Scazzocchio C."/>
            <person name="Seiboth B."/>
            <person name="vanKuyk P.A."/>
            <person name="Wortman J."/>
            <person name="Dyer P.S."/>
            <person name="Grigoriev I.V."/>
        </authorList>
    </citation>
    <scope>NUCLEOTIDE SEQUENCE [LARGE SCALE GENOMIC DNA]</scope>
    <source>
        <strain evidence="3">CBS 506.65</strain>
    </source>
</reference>
<feature type="compositionally biased region" description="Basic and acidic residues" evidence="1">
    <location>
        <begin position="1"/>
        <end position="15"/>
    </location>
</feature>
<dbReference type="GeneID" id="34613396"/>
<feature type="region of interest" description="Disordered" evidence="1">
    <location>
        <begin position="273"/>
        <end position="292"/>
    </location>
</feature>
<keyword evidence="3" id="KW-1185">Reference proteome</keyword>
<sequence>MELPEDYTRPRDDRYQNYQQSTPYDYQNYPQQQNYPPPGPNGQYQNYPQQYPPQQYQQYPQQYQKPSYPLRPCVIPPLRVSEIPNGPSFVRTRVPELEAVARLPPSELLGFIDGLNRILNPPAPANNGGFRGFVQSAAIQLVNSKMDVVSNGRVQEYMASVNGDIFMQRGLKAHICSTEELVSRLGMGEYGLPMGTMSPYDVMGAFGDRVMELSPESGNNTGASDNWMAKLGAISSGRKDKKIREAEAEMEQIQSQMQALSYQIQEIGMRQPKDWKKTKRDLEKDYKDLEKDLRDAEKKYREEMEKHGDKSSGHTVNSHYWIVIVQMA</sequence>
<evidence type="ECO:0000256" key="1">
    <source>
        <dbReference type="SAM" id="MobiDB-lite"/>
    </source>
</evidence>
<organism evidence="2 3">
    <name type="scientific">Penicilliopsis zonata CBS 506.65</name>
    <dbReference type="NCBI Taxonomy" id="1073090"/>
    <lineage>
        <taxon>Eukaryota</taxon>
        <taxon>Fungi</taxon>
        <taxon>Dikarya</taxon>
        <taxon>Ascomycota</taxon>
        <taxon>Pezizomycotina</taxon>
        <taxon>Eurotiomycetes</taxon>
        <taxon>Eurotiomycetidae</taxon>
        <taxon>Eurotiales</taxon>
        <taxon>Aspergillaceae</taxon>
        <taxon>Penicilliopsis</taxon>
    </lineage>
</organism>
<feature type="region of interest" description="Disordered" evidence="1">
    <location>
        <begin position="1"/>
        <end position="52"/>
    </location>
</feature>